<gene>
    <name evidence="1" type="ORF">SAMN05192554_10338</name>
</gene>
<name>A0A1G9TPA9_9EURY</name>
<dbReference type="CDD" id="cd07812">
    <property type="entry name" value="SRPBCC"/>
    <property type="match status" value="1"/>
</dbReference>
<proteinExistence type="predicted"/>
<keyword evidence="2" id="KW-1185">Reference proteome</keyword>
<dbReference type="InterPro" id="IPR019587">
    <property type="entry name" value="Polyketide_cyclase/dehydratase"/>
</dbReference>
<dbReference type="AlphaFoldDB" id="A0A1G9TPA9"/>
<dbReference type="SUPFAM" id="SSF55961">
    <property type="entry name" value="Bet v1-like"/>
    <property type="match status" value="1"/>
</dbReference>
<dbReference type="Gene3D" id="3.30.530.20">
    <property type="match status" value="1"/>
</dbReference>
<dbReference type="RefSeq" id="WP_089731552.1">
    <property type="nucleotide sequence ID" value="NZ_FNIA01000003.1"/>
</dbReference>
<reference evidence="1 2" key="1">
    <citation type="submission" date="2016-10" db="EMBL/GenBank/DDBJ databases">
        <authorList>
            <person name="de Groot N.N."/>
        </authorList>
    </citation>
    <scope>NUCLEOTIDE SEQUENCE [LARGE SCALE GENOMIC DNA]</scope>
    <source>
        <strain evidence="2">EB21,IBRC-M 10013,KCTC 4048</strain>
    </source>
</reference>
<protein>
    <submittedName>
        <fullName evidence="1">Carbon monoxide dehydrogenase subunit G</fullName>
    </submittedName>
</protein>
<accession>A0A1G9TPA9</accession>
<organism evidence="1 2">
    <name type="scientific">Haloarchaeobius iranensis</name>
    <dbReference type="NCBI Taxonomy" id="996166"/>
    <lineage>
        <taxon>Archaea</taxon>
        <taxon>Methanobacteriati</taxon>
        <taxon>Methanobacteriota</taxon>
        <taxon>Stenosarchaea group</taxon>
        <taxon>Halobacteria</taxon>
        <taxon>Halobacteriales</taxon>
        <taxon>Halorubellaceae</taxon>
        <taxon>Haloarchaeobius</taxon>
    </lineage>
</organism>
<dbReference type="OrthoDB" id="25755at2157"/>
<dbReference type="EMBL" id="FNIA01000003">
    <property type="protein sequence ID" value="SDM49368.1"/>
    <property type="molecule type" value="Genomic_DNA"/>
</dbReference>
<sequence length="144" mass="16879">MTVRVERTFEFPVAPERVWAFIADPELRARPISVVDRFELRNEDGTEATWHVELPIPLVRRTVAVKTRDVDRREPEFVRFEGRSKVMRVTGEHLIRETEEGCTLTNRFVVDGKLPGVERFFERNLDQELDNLEAALRDYLELPA</sequence>
<evidence type="ECO:0000313" key="2">
    <source>
        <dbReference type="Proteomes" id="UP000199370"/>
    </source>
</evidence>
<dbReference type="STRING" id="996166.SAMN05192554_10338"/>
<dbReference type="Pfam" id="PF10604">
    <property type="entry name" value="Polyketide_cyc2"/>
    <property type="match status" value="1"/>
</dbReference>
<dbReference type="Proteomes" id="UP000199370">
    <property type="component" value="Unassembled WGS sequence"/>
</dbReference>
<dbReference type="InterPro" id="IPR023393">
    <property type="entry name" value="START-like_dom_sf"/>
</dbReference>
<evidence type="ECO:0000313" key="1">
    <source>
        <dbReference type="EMBL" id="SDM49368.1"/>
    </source>
</evidence>